<accession>A0A0A9DB48</accession>
<reference evidence="2" key="2">
    <citation type="journal article" date="2015" name="Data Brief">
        <title>Shoot transcriptome of the giant reed, Arundo donax.</title>
        <authorList>
            <person name="Barrero R.A."/>
            <person name="Guerrero F.D."/>
            <person name="Moolhuijzen P."/>
            <person name="Goolsby J.A."/>
            <person name="Tidwell J."/>
            <person name="Bellgard S.E."/>
            <person name="Bellgard M.I."/>
        </authorList>
    </citation>
    <scope>NUCLEOTIDE SEQUENCE</scope>
    <source>
        <tissue evidence="2">Shoot tissue taken approximately 20 cm above the soil surface</tissue>
    </source>
</reference>
<reference evidence="2" key="1">
    <citation type="submission" date="2014-09" db="EMBL/GenBank/DDBJ databases">
        <authorList>
            <person name="Magalhaes I.L.F."/>
            <person name="Oliveira U."/>
            <person name="Santos F.R."/>
            <person name="Vidigal T.H.D.A."/>
            <person name="Brescovit A.D."/>
            <person name="Santos A.J."/>
        </authorList>
    </citation>
    <scope>NUCLEOTIDE SEQUENCE</scope>
    <source>
        <tissue evidence="2">Shoot tissue taken approximately 20 cm above the soil surface</tissue>
    </source>
</reference>
<evidence type="ECO:0000313" key="2">
    <source>
        <dbReference type="EMBL" id="JAD80967.1"/>
    </source>
</evidence>
<name>A0A0A9DB48_ARUDO</name>
<feature type="signal peptide" evidence="1">
    <location>
        <begin position="1"/>
        <end position="18"/>
    </location>
</feature>
<proteinExistence type="predicted"/>
<dbReference type="EMBL" id="GBRH01216928">
    <property type="protein sequence ID" value="JAD80967.1"/>
    <property type="molecule type" value="Transcribed_RNA"/>
</dbReference>
<sequence length="96" mass="10979">MFHSIYMWMRRLLNVCLPIFFMVQHCDNSLKVEIAELGAIGNLHKFSQTFAAHVSSLFEASSVYILLTVCLAKPVRVNEFVGTKQDPLIPMYGLWT</sequence>
<organism evidence="2">
    <name type="scientific">Arundo donax</name>
    <name type="common">Giant reed</name>
    <name type="synonym">Donax arundinaceus</name>
    <dbReference type="NCBI Taxonomy" id="35708"/>
    <lineage>
        <taxon>Eukaryota</taxon>
        <taxon>Viridiplantae</taxon>
        <taxon>Streptophyta</taxon>
        <taxon>Embryophyta</taxon>
        <taxon>Tracheophyta</taxon>
        <taxon>Spermatophyta</taxon>
        <taxon>Magnoliopsida</taxon>
        <taxon>Liliopsida</taxon>
        <taxon>Poales</taxon>
        <taxon>Poaceae</taxon>
        <taxon>PACMAD clade</taxon>
        <taxon>Arundinoideae</taxon>
        <taxon>Arundineae</taxon>
        <taxon>Arundo</taxon>
    </lineage>
</organism>
<evidence type="ECO:0008006" key="3">
    <source>
        <dbReference type="Google" id="ProtNLM"/>
    </source>
</evidence>
<feature type="chain" id="PRO_5002046361" description="Secreted protein" evidence="1">
    <location>
        <begin position="19"/>
        <end position="96"/>
    </location>
</feature>
<dbReference type="AlphaFoldDB" id="A0A0A9DB48"/>
<protein>
    <recommendedName>
        <fullName evidence="3">Secreted protein</fullName>
    </recommendedName>
</protein>
<keyword evidence="1" id="KW-0732">Signal</keyword>
<evidence type="ECO:0000256" key="1">
    <source>
        <dbReference type="SAM" id="SignalP"/>
    </source>
</evidence>